<comment type="caution">
    <text evidence="2">The sequence shown here is derived from an EMBL/GenBank/DDBJ whole genome shotgun (WGS) entry which is preliminary data.</text>
</comment>
<evidence type="ECO:0000313" key="3">
    <source>
        <dbReference type="Proteomes" id="UP000190890"/>
    </source>
</evidence>
<dbReference type="PANTHER" id="PTHR34047">
    <property type="entry name" value="NUCLEAR INTRON MATURASE 1, MITOCHONDRIAL-RELATED"/>
    <property type="match status" value="1"/>
</dbReference>
<protein>
    <submittedName>
        <fullName evidence="2">Group II intron-encoded protein LtrA</fullName>
    </submittedName>
</protein>
<name>A0A1S8THS3_9CLOT</name>
<feature type="domain" description="Reverse transcriptase" evidence="1">
    <location>
        <begin position="95"/>
        <end position="350"/>
    </location>
</feature>
<proteinExistence type="predicted"/>
<dbReference type="InterPro" id="IPR003615">
    <property type="entry name" value="HNH_nuc"/>
</dbReference>
<organism evidence="2 3">
    <name type="scientific">Clostridium puniceum</name>
    <dbReference type="NCBI Taxonomy" id="29367"/>
    <lineage>
        <taxon>Bacteria</taxon>
        <taxon>Bacillati</taxon>
        <taxon>Bacillota</taxon>
        <taxon>Clostridia</taxon>
        <taxon>Eubacteriales</taxon>
        <taxon>Clostridiaceae</taxon>
        <taxon>Clostridium</taxon>
    </lineage>
</organism>
<gene>
    <name evidence="2" type="primary">ltrA_4</name>
    <name evidence="2" type="ORF">CLPUN_24790</name>
</gene>
<dbReference type="InterPro" id="IPR000477">
    <property type="entry name" value="RT_dom"/>
</dbReference>
<dbReference type="OrthoDB" id="9793236at2"/>
<dbReference type="AlphaFoldDB" id="A0A1S8THS3"/>
<evidence type="ECO:0000259" key="1">
    <source>
        <dbReference type="PROSITE" id="PS50878"/>
    </source>
</evidence>
<dbReference type="CDD" id="cd00085">
    <property type="entry name" value="HNHc"/>
    <property type="match status" value="1"/>
</dbReference>
<dbReference type="InterPro" id="IPR030931">
    <property type="entry name" value="Group_II_RT_mat"/>
</dbReference>
<reference evidence="2 3" key="1">
    <citation type="submission" date="2016-05" db="EMBL/GenBank/DDBJ databases">
        <title>Microbial solvent formation.</title>
        <authorList>
            <person name="Poehlein A."/>
            <person name="Montoya Solano J.D."/>
            <person name="Flitsch S."/>
            <person name="Krabben P."/>
            <person name="Duerre P."/>
            <person name="Daniel R."/>
        </authorList>
    </citation>
    <scope>NUCLEOTIDE SEQUENCE [LARGE SCALE GENOMIC DNA]</scope>
    <source>
        <strain evidence="2 3">DSM 2619</strain>
    </source>
</reference>
<sequence>MYNTERKEILKKQFNKTLKKDNLRYNEYYDMQKTFDNLYKQSQNNSKFTRLYNIISSDRNILLAYRTIKRNHGSKTPGTNRHNIKYIEDKPTRDYIIYIKSRLENYNPQTVRRVEIPKSNGKTRPLGIPCIEDRIIQQCIKQVLEPICEAKFHPNNYGFRPNRSTEHAMAYLVKKINQDHMYYVVDIDIKGFFDNVNHSKLLKQMWTLGIRDKKLLCIISKMLKAEIENIGIPNKGVPQGGILSPLLSNIVLNELDWWISNQWETFPTDYKYGQNCHKYRAMKKTNLKEIYVVRYADDFKIICRTHDSAKRIYIATQKWLKERLNLDISPDKSRITDMRKSASEFLGFKVKAILKGNKYVAYTSVSDKAQKNIRNNIKEQLIKIKRCPIHKEVYIYNKIVAGVQNYYKIASNVYIDFRSIEYNLSFCLKQKLKSVKMNNGYKPVEYIKRYQKYEGKEIYVDKLILYPIREIRTRFPIGFNQILSNYTKEGRFIIHSNVGYLDENVLGYLARHPIAKESVEYNDNRISLYSAQKGKCKITGLPLNEFNMKVHHIISKDNGGDDGYKNLILITTLIDKLIHGNSLKLIEYYLEQIKLTGNQLRKLNQYRKKIGNEIIEIDK</sequence>
<dbReference type="InterPro" id="IPR051083">
    <property type="entry name" value="GrpII_Intron_Splice-Mob/Def"/>
</dbReference>
<dbReference type="Gene3D" id="1.10.30.50">
    <property type="match status" value="1"/>
</dbReference>
<dbReference type="STRING" id="29367.CLPUN_24790"/>
<dbReference type="PANTHER" id="PTHR34047:SF8">
    <property type="entry name" value="PROTEIN YKFC"/>
    <property type="match status" value="1"/>
</dbReference>
<dbReference type="CDD" id="cd01651">
    <property type="entry name" value="RT_G2_intron"/>
    <property type="match status" value="1"/>
</dbReference>
<accession>A0A1S8THS3</accession>
<dbReference type="EMBL" id="LZZM01000154">
    <property type="protein sequence ID" value="OOM77164.1"/>
    <property type="molecule type" value="Genomic_DNA"/>
</dbReference>
<dbReference type="Proteomes" id="UP000190890">
    <property type="component" value="Unassembled WGS sequence"/>
</dbReference>
<dbReference type="PROSITE" id="PS50878">
    <property type="entry name" value="RT_POL"/>
    <property type="match status" value="1"/>
</dbReference>
<dbReference type="NCBIfam" id="TIGR04416">
    <property type="entry name" value="group_II_RT_mat"/>
    <property type="match status" value="1"/>
</dbReference>
<dbReference type="Pfam" id="PF00078">
    <property type="entry name" value="RVT_1"/>
    <property type="match status" value="1"/>
</dbReference>
<dbReference type="InterPro" id="IPR043502">
    <property type="entry name" value="DNA/RNA_pol_sf"/>
</dbReference>
<evidence type="ECO:0000313" key="2">
    <source>
        <dbReference type="EMBL" id="OOM77164.1"/>
    </source>
</evidence>
<dbReference type="SUPFAM" id="SSF56672">
    <property type="entry name" value="DNA/RNA polymerases"/>
    <property type="match status" value="1"/>
</dbReference>
<dbReference type="RefSeq" id="WP_077847605.1">
    <property type="nucleotide sequence ID" value="NZ_LZZM01000154.1"/>
</dbReference>
<keyword evidence="3" id="KW-1185">Reference proteome</keyword>